<evidence type="ECO:0000259" key="4">
    <source>
        <dbReference type="Pfam" id="PF14909"/>
    </source>
</evidence>
<dbReference type="PANTHER" id="PTHR16435">
    <property type="entry name" value="SPERMATOGENESIS-ASSOCIATED PROTEIN 6 SPATA6"/>
    <property type="match status" value="1"/>
</dbReference>
<feature type="compositionally biased region" description="Basic residues" evidence="3">
    <location>
        <begin position="241"/>
        <end position="250"/>
    </location>
</feature>
<dbReference type="AlphaFoldDB" id="A0AAQ5YXM7"/>
<proteinExistence type="inferred from homology"/>
<evidence type="ECO:0000256" key="1">
    <source>
        <dbReference type="ARBA" id="ARBA00006215"/>
    </source>
</evidence>
<evidence type="ECO:0000256" key="2">
    <source>
        <dbReference type="ARBA" id="ARBA00022553"/>
    </source>
</evidence>
<feature type="region of interest" description="Disordered" evidence="3">
    <location>
        <begin position="179"/>
        <end position="250"/>
    </location>
</feature>
<feature type="compositionally biased region" description="Polar residues" evidence="3">
    <location>
        <begin position="339"/>
        <end position="350"/>
    </location>
</feature>
<dbReference type="GeneTree" id="ENSGT00530000063821"/>
<dbReference type="PANTHER" id="PTHR16435:SF3">
    <property type="entry name" value="SPERMATOGENESIS-ASSOCIATED PROTEIN 6"/>
    <property type="match status" value="1"/>
</dbReference>
<accession>A0AAQ5YXM7</accession>
<dbReference type="InterPro" id="IPR032732">
    <property type="entry name" value="SPATA6_N"/>
</dbReference>
<evidence type="ECO:0000256" key="3">
    <source>
        <dbReference type="SAM" id="MobiDB-lite"/>
    </source>
</evidence>
<sequence>MAPKKQQRWVSSSEVPQKCLKCSVQLNIQAVTCPGVLLTKKNDVYLSVCIMGQYRKTPCLPPVFPLRFLHKMVFVKTFPAVVDPADVADLLEADTTSFELIQLVPPEGEILATMKESSRNFLYPGPRLSSREGAAEREMLMKRSSSFPGISPKVEFTTTSVIEESDGGDSWTAFPHSLSPVRPSSTPAKKSSSGHFSITDNLNRVSVRGGKEKLNADPGTANSATSRCCPVSSSSGCSPQKNKKERKHTATRLSVDCGYQQPTVSSRTRALSPYTHRKMCQLSEDARQRLHHLQLGPHHFRKETESQPPFLVSRCSNISWMETPSSSAGNTSLRRHSVSFSADHTDSSFLRSYRPRTSRVESGSVKVQSPLETPTKHEPKIKSPARGSASAQSSLALSHSRSPLNVSSHSLRERFQTSQPSPSYWEQIHSRVQRILQSHKTNWDQQDHNGRRGSTRRCWKRFNGSYLLAPHRRATGGRLSRCIVGDVRGR</sequence>
<evidence type="ECO:0000313" key="6">
    <source>
        <dbReference type="Proteomes" id="UP001501940"/>
    </source>
</evidence>
<feature type="domain" description="Spermatogenesis-associated protein 6 N-terminal" evidence="4">
    <location>
        <begin position="24"/>
        <end position="162"/>
    </location>
</feature>
<dbReference type="GO" id="GO:0007283">
    <property type="term" value="P:spermatogenesis"/>
    <property type="evidence" value="ECO:0007669"/>
    <property type="project" value="InterPro"/>
</dbReference>
<feature type="region of interest" description="Disordered" evidence="3">
    <location>
        <begin position="339"/>
        <end position="412"/>
    </location>
</feature>
<gene>
    <name evidence="5" type="primary">SPATA6</name>
</gene>
<feature type="compositionally biased region" description="Polar residues" evidence="3">
    <location>
        <begin position="182"/>
        <end position="204"/>
    </location>
</feature>
<name>A0AAQ5YXM7_AMPOC</name>
<dbReference type="Proteomes" id="UP001501940">
    <property type="component" value="Chromosome 2"/>
</dbReference>
<reference evidence="5 6" key="1">
    <citation type="submission" date="2022-01" db="EMBL/GenBank/DDBJ databases">
        <title>A chromosome-scale genome assembly of the false clownfish, Amphiprion ocellaris.</title>
        <authorList>
            <person name="Ryu T."/>
        </authorList>
    </citation>
    <scope>NUCLEOTIDE SEQUENCE [LARGE SCALE GENOMIC DNA]</scope>
</reference>
<dbReference type="GO" id="GO:0120212">
    <property type="term" value="C:sperm head-tail coupling apparatus"/>
    <property type="evidence" value="ECO:0007669"/>
    <property type="project" value="InterPro"/>
</dbReference>
<organism evidence="5 6">
    <name type="scientific">Amphiprion ocellaris</name>
    <name type="common">Clown anemonefish</name>
    <dbReference type="NCBI Taxonomy" id="80972"/>
    <lineage>
        <taxon>Eukaryota</taxon>
        <taxon>Metazoa</taxon>
        <taxon>Chordata</taxon>
        <taxon>Craniata</taxon>
        <taxon>Vertebrata</taxon>
        <taxon>Euteleostomi</taxon>
        <taxon>Actinopterygii</taxon>
        <taxon>Neopterygii</taxon>
        <taxon>Teleostei</taxon>
        <taxon>Neoteleostei</taxon>
        <taxon>Acanthomorphata</taxon>
        <taxon>Ovalentaria</taxon>
        <taxon>Pomacentridae</taxon>
        <taxon>Amphiprion</taxon>
    </lineage>
</organism>
<dbReference type="InterPro" id="IPR042769">
    <property type="entry name" value="SPATA6_fam"/>
</dbReference>
<reference evidence="5" key="2">
    <citation type="submission" date="2025-08" db="UniProtKB">
        <authorList>
            <consortium name="Ensembl"/>
        </authorList>
    </citation>
    <scope>IDENTIFICATION</scope>
</reference>
<reference evidence="5" key="3">
    <citation type="submission" date="2025-09" db="UniProtKB">
        <authorList>
            <consortium name="Ensembl"/>
        </authorList>
    </citation>
    <scope>IDENTIFICATION</scope>
</reference>
<dbReference type="Pfam" id="PF14909">
    <property type="entry name" value="SPATA6"/>
    <property type="match status" value="1"/>
</dbReference>
<feature type="compositionally biased region" description="Low complexity" evidence="3">
    <location>
        <begin position="223"/>
        <end position="238"/>
    </location>
</feature>
<comment type="similarity">
    <text evidence="1">Belongs to the SPATA6 family.</text>
</comment>
<dbReference type="GO" id="GO:0032027">
    <property type="term" value="F:myosin light chain binding"/>
    <property type="evidence" value="ECO:0007669"/>
    <property type="project" value="InterPro"/>
</dbReference>
<dbReference type="Ensembl" id="ENSAOCT00000071485.1">
    <property type="protein sequence ID" value="ENSAOCP00000056751.1"/>
    <property type="gene ID" value="ENSAOCG00000010028.2"/>
</dbReference>
<protein>
    <recommendedName>
        <fullName evidence="4">Spermatogenesis-associated protein 6 N-terminal domain-containing protein</fullName>
    </recommendedName>
</protein>
<feature type="compositionally biased region" description="Low complexity" evidence="3">
    <location>
        <begin position="388"/>
        <end position="404"/>
    </location>
</feature>
<keyword evidence="6" id="KW-1185">Reference proteome</keyword>
<keyword evidence="2" id="KW-0597">Phosphoprotein</keyword>
<evidence type="ECO:0000313" key="5">
    <source>
        <dbReference type="Ensembl" id="ENSAOCP00000056751.1"/>
    </source>
</evidence>